<reference evidence="1" key="1">
    <citation type="submission" date="2010-05" db="EMBL/GenBank/DDBJ databases">
        <title>The draft genome of Desulfonatronospira thiodismutans ASO3-1.</title>
        <authorList>
            <consortium name="US DOE Joint Genome Institute (JGI-PGF)"/>
            <person name="Lucas S."/>
            <person name="Copeland A."/>
            <person name="Lapidus A."/>
            <person name="Cheng J.-F."/>
            <person name="Bruce D."/>
            <person name="Goodwin L."/>
            <person name="Pitluck S."/>
            <person name="Chertkov O."/>
            <person name="Brettin T."/>
            <person name="Detter J.C."/>
            <person name="Han C."/>
            <person name="Land M.L."/>
            <person name="Hauser L."/>
            <person name="Kyrpides N."/>
            <person name="Mikhailova N."/>
            <person name="Muyzer G."/>
            <person name="Woyke T."/>
        </authorList>
    </citation>
    <scope>NUCLEOTIDE SEQUENCE [LARGE SCALE GENOMIC DNA]</scope>
    <source>
        <strain evidence="1">ASO3-1</strain>
    </source>
</reference>
<evidence type="ECO:0000313" key="1">
    <source>
        <dbReference type="EMBL" id="EFI35599.1"/>
    </source>
</evidence>
<comment type="caution">
    <text evidence="1">The sequence shown here is derived from an EMBL/GenBank/DDBJ whole genome shotgun (WGS) entry which is preliminary data.</text>
</comment>
<sequence>MNRQELIKKAAEIKTPSKQAARQFQEASPSLVDELNQIMCSRSDLEKLIGKNNREMMLDNHNNHARFMSALLVDYRPEVLVDTVFWVLRTYRAHGFQPAYWPAQLNAWLQLFQKHLSPEAYEEVSPVYNFIIVNQAFFDRSNPACPEDL</sequence>
<dbReference type="Proteomes" id="UP000005496">
    <property type="component" value="Unassembled WGS sequence"/>
</dbReference>
<accession>D6SLN8</accession>
<protein>
    <submittedName>
        <fullName evidence="1">Uncharacterized protein</fullName>
    </submittedName>
</protein>
<dbReference type="OrthoDB" id="5421935at2"/>
<gene>
    <name evidence="1" type="ORF">Dthio_PD3027</name>
</gene>
<evidence type="ECO:0000313" key="2">
    <source>
        <dbReference type="Proteomes" id="UP000005496"/>
    </source>
</evidence>
<dbReference type="EMBL" id="ACJN02000001">
    <property type="protein sequence ID" value="EFI35599.1"/>
    <property type="molecule type" value="Genomic_DNA"/>
</dbReference>
<dbReference type="AlphaFoldDB" id="D6SLN8"/>
<name>D6SLN8_9BACT</name>
<proteinExistence type="predicted"/>
<organism evidence="1 2">
    <name type="scientific">Desulfonatronospira thiodismutans ASO3-1</name>
    <dbReference type="NCBI Taxonomy" id="555779"/>
    <lineage>
        <taxon>Bacteria</taxon>
        <taxon>Pseudomonadati</taxon>
        <taxon>Thermodesulfobacteriota</taxon>
        <taxon>Desulfovibrionia</taxon>
        <taxon>Desulfovibrionales</taxon>
        <taxon>Desulfonatronovibrionaceae</taxon>
        <taxon>Desulfonatronospira</taxon>
    </lineage>
</organism>
<keyword evidence="2" id="KW-1185">Reference proteome</keyword>
<dbReference type="RefSeq" id="WP_008868728.1">
    <property type="nucleotide sequence ID" value="NZ_ACJN02000001.1"/>
</dbReference>
<dbReference type="eggNOG" id="COG5012">
    <property type="taxonomic scope" value="Bacteria"/>
</dbReference>